<keyword evidence="5" id="KW-0720">Serine protease</keyword>
<dbReference type="Proteomes" id="UP000198553">
    <property type="component" value="Unassembled WGS sequence"/>
</dbReference>
<evidence type="ECO:0000313" key="9">
    <source>
        <dbReference type="EMBL" id="SEM17900.1"/>
    </source>
</evidence>
<feature type="active site" description="Charge relay system" evidence="6">
    <location>
        <position position="207"/>
    </location>
</feature>
<proteinExistence type="inferred from homology"/>
<dbReference type="GO" id="GO:0006508">
    <property type="term" value="P:proteolysis"/>
    <property type="evidence" value="ECO:0007669"/>
    <property type="project" value="UniProtKB-KW"/>
</dbReference>
<dbReference type="GO" id="GO:0008236">
    <property type="term" value="F:serine-type peptidase activity"/>
    <property type="evidence" value="ECO:0007669"/>
    <property type="project" value="UniProtKB-KW"/>
</dbReference>
<dbReference type="Pfam" id="PF02016">
    <property type="entry name" value="Peptidase_S66"/>
    <property type="match status" value="1"/>
</dbReference>
<dbReference type="CDD" id="cd07025">
    <property type="entry name" value="Peptidase_S66"/>
    <property type="match status" value="1"/>
</dbReference>
<dbReference type="GO" id="GO:0004180">
    <property type="term" value="F:carboxypeptidase activity"/>
    <property type="evidence" value="ECO:0007669"/>
    <property type="project" value="UniProtKB-KW"/>
</dbReference>
<evidence type="ECO:0000256" key="4">
    <source>
        <dbReference type="ARBA" id="ARBA00022801"/>
    </source>
</evidence>
<feature type="active site" description="Nucleophile" evidence="6">
    <location>
        <position position="109"/>
    </location>
</feature>
<feature type="domain" description="LD-carboxypeptidase N-terminal" evidence="7">
    <location>
        <begin position="13"/>
        <end position="129"/>
    </location>
</feature>
<dbReference type="SUPFAM" id="SSF141986">
    <property type="entry name" value="LD-carboxypeptidase A C-terminal domain-like"/>
    <property type="match status" value="1"/>
</dbReference>
<keyword evidence="4" id="KW-0378">Hydrolase</keyword>
<gene>
    <name evidence="9" type="ORF">SAMN05192533_101316</name>
</gene>
<evidence type="ECO:0000313" key="10">
    <source>
        <dbReference type="Proteomes" id="UP000198553"/>
    </source>
</evidence>
<evidence type="ECO:0000259" key="8">
    <source>
        <dbReference type="Pfam" id="PF17676"/>
    </source>
</evidence>
<dbReference type="PANTHER" id="PTHR30237">
    <property type="entry name" value="MURAMOYLTETRAPEPTIDE CARBOXYPEPTIDASE"/>
    <property type="match status" value="1"/>
</dbReference>
<comment type="similarity">
    <text evidence="1">Belongs to the peptidase S66 family.</text>
</comment>
<dbReference type="OrthoDB" id="9807329at2"/>
<dbReference type="AlphaFoldDB" id="A0A1H7W8R5"/>
<feature type="active site" description="Charge relay system" evidence="6">
    <location>
        <position position="276"/>
    </location>
</feature>
<evidence type="ECO:0000259" key="7">
    <source>
        <dbReference type="Pfam" id="PF02016"/>
    </source>
</evidence>
<dbReference type="RefSeq" id="WP_090740499.1">
    <property type="nucleotide sequence ID" value="NZ_FOBW01000001.1"/>
</dbReference>
<dbReference type="Gene3D" id="3.40.50.10740">
    <property type="entry name" value="Class I glutamine amidotransferase-like"/>
    <property type="match status" value="1"/>
</dbReference>
<dbReference type="PANTHER" id="PTHR30237:SF2">
    <property type="entry name" value="MUREIN TETRAPEPTIDE CARBOXYPEPTIDASE"/>
    <property type="match status" value="1"/>
</dbReference>
<dbReference type="Gene3D" id="3.50.30.60">
    <property type="entry name" value="LD-carboxypeptidase A C-terminal domain-like"/>
    <property type="match status" value="1"/>
</dbReference>
<evidence type="ECO:0000256" key="3">
    <source>
        <dbReference type="ARBA" id="ARBA00022670"/>
    </source>
</evidence>
<evidence type="ECO:0000256" key="2">
    <source>
        <dbReference type="ARBA" id="ARBA00022645"/>
    </source>
</evidence>
<accession>A0A1H7W8R5</accession>
<dbReference type="InterPro" id="IPR027478">
    <property type="entry name" value="LdcA_N"/>
</dbReference>
<feature type="domain" description="LD-carboxypeptidase C-terminal" evidence="8">
    <location>
        <begin position="177"/>
        <end position="290"/>
    </location>
</feature>
<evidence type="ECO:0000256" key="6">
    <source>
        <dbReference type="PIRSR" id="PIRSR028757-1"/>
    </source>
</evidence>
<sequence length="306" mass="33803">MIKPKRLQKGDTVGVIAPAGTPQPEKLEKGLIFLNQLGLNIKLGNHVFNQQGYLAGTDEERVEDLHSMFRDKEISAIFCARGGYGTARIASMIDYQLIKENPKIFWGYSDITFLHLAITQLTDLVTFHGPMIASDLGEEEVDLITKLSFSQLFSPSPIEYTEQISTLEPIVNGIAVGPLVGGNLSLITSSLGTRFEIETKGKILFIEEISEQPRVIDRMLNQLYMAGKLQSSAGIVFGDFNHCVAESGPSLTLEEVINHYVRLSNRPALRGFQIGHCSPNFAIPLNVTAMLDTKMRRLHVESGILS</sequence>
<dbReference type="InterPro" id="IPR003507">
    <property type="entry name" value="S66_fam"/>
</dbReference>
<dbReference type="PIRSF" id="PIRSF028757">
    <property type="entry name" value="LD-carboxypeptidase"/>
    <property type="match status" value="1"/>
</dbReference>
<protein>
    <submittedName>
        <fullName evidence="9">Muramoyltetrapeptide carboxypeptidase</fullName>
    </submittedName>
</protein>
<evidence type="ECO:0000256" key="5">
    <source>
        <dbReference type="ARBA" id="ARBA00022825"/>
    </source>
</evidence>
<dbReference type="InterPro" id="IPR027461">
    <property type="entry name" value="Carboxypeptidase_A_C_sf"/>
</dbReference>
<keyword evidence="2 9" id="KW-0121">Carboxypeptidase</keyword>
<dbReference type="STRING" id="930146.SAMN05192533_101316"/>
<dbReference type="InterPro" id="IPR029062">
    <property type="entry name" value="Class_I_gatase-like"/>
</dbReference>
<dbReference type="SUPFAM" id="SSF52317">
    <property type="entry name" value="Class I glutamine amidotransferase-like"/>
    <property type="match status" value="1"/>
</dbReference>
<keyword evidence="3" id="KW-0645">Protease</keyword>
<dbReference type="InterPro" id="IPR040921">
    <property type="entry name" value="Peptidase_S66C"/>
</dbReference>
<name>A0A1H7W8R5_9BACI</name>
<dbReference type="Pfam" id="PF17676">
    <property type="entry name" value="Peptidase_S66C"/>
    <property type="match status" value="1"/>
</dbReference>
<keyword evidence="10" id="KW-1185">Reference proteome</keyword>
<dbReference type="EMBL" id="FOBW01000001">
    <property type="protein sequence ID" value="SEM17900.1"/>
    <property type="molecule type" value="Genomic_DNA"/>
</dbReference>
<dbReference type="InterPro" id="IPR040449">
    <property type="entry name" value="Peptidase_S66_N"/>
</dbReference>
<evidence type="ECO:0000256" key="1">
    <source>
        <dbReference type="ARBA" id="ARBA00010233"/>
    </source>
</evidence>
<reference evidence="10" key="1">
    <citation type="submission" date="2016-10" db="EMBL/GenBank/DDBJ databases">
        <authorList>
            <person name="Varghese N."/>
            <person name="Submissions S."/>
        </authorList>
    </citation>
    <scope>NUCLEOTIDE SEQUENCE [LARGE SCALE GENOMIC DNA]</scope>
    <source>
        <strain evidence="10">B48,IBRC-M 10115,DSM 25386,CECT 8001</strain>
    </source>
</reference>
<organism evidence="9 10">
    <name type="scientific">Mesobacillus persicus</name>
    <dbReference type="NCBI Taxonomy" id="930146"/>
    <lineage>
        <taxon>Bacteria</taxon>
        <taxon>Bacillati</taxon>
        <taxon>Bacillota</taxon>
        <taxon>Bacilli</taxon>
        <taxon>Bacillales</taxon>
        <taxon>Bacillaceae</taxon>
        <taxon>Mesobacillus</taxon>
    </lineage>
</organism>